<proteinExistence type="predicted"/>
<evidence type="ECO:0000313" key="1">
    <source>
        <dbReference type="EMBL" id="EDT40571.1"/>
    </source>
</evidence>
<comment type="caution">
    <text evidence="1">The sequence shown here is derived from an EMBL/GenBank/DDBJ whole genome shotgun (WGS) entry which is preliminary data.</text>
</comment>
<dbReference type="Proteomes" id="UP000004814">
    <property type="component" value="Unassembled WGS sequence"/>
</dbReference>
<name>B1T789_9BURK</name>
<reference evidence="1 2" key="1">
    <citation type="submission" date="2008-03" db="EMBL/GenBank/DDBJ databases">
        <title>Sequencing of the draft genome and assembly of Burkholderia ambifaria MEX-5.</title>
        <authorList>
            <consortium name="US DOE Joint Genome Institute (JGI-PGF)"/>
            <person name="Copeland A."/>
            <person name="Lucas S."/>
            <person name="Lapidus A."/>
            <person name="Glavina del Rio T."/>
            <person name="Dalin E."/>
            <person name="Tice H."/>
            <person name="Bruce D."/>
            <person name="Goodwin L."/>
            <person name="Pitluck S."/>
            <person name="Larimer F."/>
            <person name="Land M.L."/>
            <person name="Hauser L."/>
            <person name="Tiedje J."/>
            <person name="Richardson P."/>
        </authorList>
    </citation>
    <scope>NUCLEOTIDE SEQUENCE [LARGE SCALE GENOMIC DNA]</scope>
    <source>
        <strain evidence="1 2">MEX-5</strain>
    </source>
</reference>
<organism evidence="1 2">
    <name type="scientific">Burkholderia ambifaria MEX-5</name>
    <dbReference type="NCBI Taxonomy" id="396597"/>
    <lineage>
        <taxon>Bacteria</taxon>
        <taxon>Pseudomonadati</taxon>
        <taxon>Pseudomonadota</taxon>
        <taxon>Betaproteobacteria</taxon>
        <taxon>Burkholderiales</taxon>
        <taxon>Burkholderiaceae</taxon>
        <taxon>Burkholderia</taxon>
        <taxon>Burkholderia cepacia complex</taxon>
    </lineage>
</organism>
<gene>
    <name evidence="1" type="ORF">BamMEX5DRAFT_3655</name>
</gene>
<dbReference type="EMBL" id="ABLK01000119">
    <property type="protein sequence ID" value="EDT40571.1"/>
    <property type="molecule type" value="Genomic_DNA"/>
</dbReference>
<dbReference type="AlphaFoldDB" id="B1T789"/>
<dbReference type="RefSeq" id="WP_006759519.1">
    <property type="nucleotide sequence ID" value="NZ_ABLK01000119.1"/>
</dbReference>
<sequence length="86" mass="9371">MTKPGSSMVTLNMQAIACGKTIHVVLMADAGSANIFVMDNENGSRQSQSMKVRQYLDAGMTDESVARHVLSVVVAAIERRGHRWAH</sequence>
<evidence type="ECO:0000313" key="2">
    <source>
        <dbReference type="Proteomes" id="UP000004814"/>
    </source>
</evidence>
<protein>
    <submittedName>
        <fullName evidence="1">Uncharacterized protein</fullName>
    </submittedName>
</protein>
<accession>B1T789</accession>